<feature type="non-terminal residue" evidence="2">
    <location>
        <position position="1"/>
    </location>
</feature>
<dbReference type="EMBL" id="QEFC01001736">
    <property type="protein sequence ID" value="KAE9456299.1"/>
    <property type="molecule type" value="Genomic_DNA"/>
</dbReference>
<dbReference type="PANTHER" id="PTHR31672">
    <property type="entry name" value="BNACNNG10540D PROTEIN"/>
    <property type="match status" value="1"/>
</dbReference>
<dbReference type="Pfam" id="PF07734">
    <property type="entry name" value="FBA_1"/>
    <property type="match status" value="1"/>
</dbReference>
<evidence type="ECO:0000259" key="1">
    <source>
        <dbReference type="PROSITE" id="PS50181"/>
    </source>
</evidence>
<gene>
    <name evidence="2" type="ORF">C3L33_11801</name>
</gene>
<dbReference type="Proteomes" id="UP000428333">
    <property type="component" value="Linkage Group LG07"/>
</dbReference>
<dbReference type="InterPro" id="IPR017451">
    <property type="entry name" value="F-box-assoc_interact_dom"/>
</dbReference>
<protein>
    <recommendedName>
        <fullName evidence="1">F-box domain-containing protein</fullName>
    </recommendedName>
</protein>
<name>A0A6A4LLM7_9ERIC</name>
<comment type="caution">
    <text evidence="2">The sequence shown here is derived from an EMBL/GenBank/DDBJ whole genome shotgun (WGS) entry which is preliminary data.</text>
</comment>
<dbReference type="InterPro" id="IPR006527">
    <property type="entry name" value="F-box-assoc_dom_typ1"/>
</dbReference>
<dbReference type="PROSITE" id="PS50181">
    <property type="entry name" value="FBOX"/>
    <property type="match status" value="1"/>
</dbReference>
<dbReference type="Gene3D" id="1.20.1280.50">
    <property type="match status" value="1"/>
</dbReference>
<dbReference type="SUPFAM" id="SSF81383">
    <property type="entry name" value="F-box domain"/>
    <property type="match status" value="1"/>
</dbReference>
<proteinExistence type="predicted"/>
<dbReference type="Pfam" id="PF00646">
    <property type="entry name" value="F-box"/>
    <property type="match status" value="1"/>
</dbReference>
<dbReference type="PANTHER" id="PTHR31672:SF13">
    <property type="entry name" value="F-BOX PROTEIN CPR30-LIKE"/>
    <property type="match status" value="1"/>
</dbReference>
<dbReference type="InterPro" id="IPR050796">
    <property type="entry name" value="SCF_F-box_component"/>
</dbReference>
<keyword evidence="3" id="KW-1185">Reference proteome</keyword>
<dbReference type="AlphaFoldDB" id="A0A6A4LLM7"/>
<feature type="domain" description="F-box" evidence="1">
    <location>
        <begin position="2"/>
        <end position="47"/>
    </location>
</feature>
<dbReference type="OrthoDB" id="610337at2759"/>
<dbReference type="InterPro" id="IPR036047">
    <property type="entry name" value="F-box-like_dom_sf"/>
</dbReference>
<evidence type="ECO:0000313" key="2">
    <source>
        <dbReference type="EMBL" id="KAE9456299.1"/>
    </source>
</evidence>
<dbReference type="SMART" id="SM00256">
    <property type="entry name" value="FBOX"/>
    <property type="match status" value="1"/>
</dbReference>
<reference evidence="2 3" key="1">
    <citation type="journal article" date="2019" name="Genome Biol. Evol.">
        <title>The Rhododendron genome and chromosomal organization provide insight into shared whole-genome duplications across the heath family (Ericaceae).</title>
        <authorList>
            <person name="Soza V.L."/>
            <person name="Lindsley D."/>
            <person name="Waalkes A."/>
            <person name="Ramage E."/>
            <person name="Patwardhan R.P."/>
            <person name="Burton J.N."/>
            <person name="Adey A."/>
            <person name="Kumar A."/>
            <person name="Qiu R."/>
            <person name="Shendure J."/>
            <person name="Hall B."/>
        </authorList>
    </citation>
    <scope>NUCLEOTIDE SEQUENCE [LARGE SCALE GENOMIC DNA]</scope>
    <source>
        <strain evidence="2">RSF 1966-606</strain>
    </source>
</reference>
<sequence length="276" mass="31723">MGPSILSIPQHILMEILSKLPMTTICNCRCVCSYLRNLISDPEFAQLHLSRSQPSLMLCSCYPHFEYSTYLVESFHIPTNTLLKFEPKCEVPTLGLKVLSSCNGLICFYGPRTYNPYVICNPFVDEYVIVPQMEKYSFDQRGCGLPGLMRLEAEINTVGTNLWRGVRDAPLYLHSYSDGCFLNGALHWIVHDTENCFESMHCFEFGKEQFQPFPGPSQFYRILGQLRVDTMKMGVLKDHLSISHNPTDDTLDIWVMKDYAVQDSWRKILSLKPHGW</sequence>
<evidence type="ECO:0000313" key="3">
    <source>
        <dbReference type="Proteomes" id="UP000428333"/>
    </source>
</evidence>
<dbReference type="NCBIfam" id="TIGR01640">
    <property type="entry name" value="F_box_assoc_1"/>
    <property type="match status" value="1"/>
</dbReference>
<dbReference type="InterPro" id="IPR001810">
    <property type="entry name" value="F-box_dom"/>
</dbReference>
<accession>A0A6A4LLM7</accession>
<organism evidence="2 3">
    <name type="scientific">Rhododendron williamsianum</name>
    <dbReference type="NCBI Taxonomy" id="262921"/>
    <lineage>
        <taxon>Eukaryota</taxon>
        <taxon>Viridiplantae</taxon>
        <taxon>Streptophyta</taxon>
        <taxon>Embryophyta</taxon>
        <taxon>Tracheophyta</taxon>
        <taxon>Spermatophyta</taxon>
        <taxon>Magnoliopsida</taxon>
        <taxon>eudicotyledons</taxon>
        <taxon>Gunneridae</taxon>
        <taxon>Pentapetalae</taxon>
        <taxon>asterids</taxon>
        <taxon>Ericales</taxon>
        <taxon>Ericaceae</taxon>
        <taxon>Ericoideae</taxon>
        <taxon>Rhodoreae</taxon>
        <taxon>Rhododendron</taxon>
    </lineage>
</organism>